<dbReference type="Proteomes" id="UP000580891">
    <property type="component" value="Unassembled WGS sequence"/>
</dbReference>
<dbReference type="AlphaFoldDB" id="A0A7V9Z0P4"/>
<keyword evidence="1" id="KW-0472">Membrane</keyword>
<proteinExistence type="predicted"/>
<keyword evidence="3" id="KW-1185">Reference proteome</keyword>
<dbReference type="EMBL" id="JACDUU010000005">
    <property type="protein sequence ID" value="MBA2871921.1"/>
    <property type="molecule type" value="Genomic_DNA"/>
</dbReference>
<keyword evidence="1" id="KW-0812">Transmembrane</keyword>
<protein>
    <submittedName>
        <fullName evidence="2">Uncharacterized protein</fullName>
    </submittedName>
</protein>
<sequence>MDLFFFFNVIKNIISSFFQNGIWVVGFFYLLNKTFASKQLLQLSKVVTIVALAFLFLHAVFVSI</sequence>
<evidence type="ECO:0000313" key="3">
    <source>
        <dbReference type="Proteomes" id="UP000580891"/>
    </source>
</evidence>
<feature type="transmembrane region" description="Helical" evidence="1">
    <location>
        <begin position="12"/>
        <end position="31"/>
    </location>
</feature>
<evidence type="ECO:0000256" key="1">
    <source>
        <dbReference type="SAM" id="Phobius"/>
    </source>
</evidence>
<gene>
    <name evidence="2" type="ORF">HNQ85_002211</name>
</gene>
<reference evidence="2 3" key="1">
    <citation type="submission" date="2020-07" db="EMBL/GenBank/DDBJ databases">
        <title>Genomic Encyclopedia of Type Strains, Phase IV (KMG-IV): sequencing the most valuable type-strain genomes for metagenomic binning, comparative biology and taxonomic classification.</title>
        <authorList>
            <person name="Goeker M."/>
        </authorList>
    </citation>
    <scope>NUCLEOTIDE SEQUENCE [LARGE SCALE GENOMIC DNA]</scope>
    <source>
        <strain evidence="2 3">DSM 25220</strain>
    </source>
</reference>
<dbReference type="RefSeq" id="WP_181537732.1">
    <property type="nucleotide sequence ID" value="NZ_JACDUU010000005.1"/>
</dbReference>
<feature type="transmembrane region" description="Helical" evidence="1">
    <location>
        <begin position="43"/>
        <end position="61"/>
    </location>
</feature>
<keyword evidence="1" id="KW-1133">Transmembrane helix</keyword>
<comment type="caution">
    <text evidence="2">The sequence shown here is derived from an EMBL/GenBank/DDBJ whole genome shotgun (WGS) entry which is preliminary data.</text>
</comment>
<name>A0A7V9Z0P4_9BACL</name>
<accession>A0A7V9Z0P4</accession>
<evidence type="ECO:0000313" key="2">
    <source>
        <dbReference type="EMBL" id="MBA2871921.1"/>
    </source>
</evidence>
<organism evidence="2 3">
    <name type="scientific">[Anoxybacillus] calidus</name>
    <dbReference type="NCBI Taxonomy" id="575178"/>
    <lineage>
        <taxon>Bacteria</taxon>
        <taxon>Bacillati</taxon>
        <taxon>Bacillota</taxon>
        <taxon>Bacilli</taxon>
        <taxon>Bacillales</taxon>
        <taxon>Anoxybacillaceae</taxon>
        <taxon>Paranoxybacillus</taxon>
    </lineage>
</organism>